<proteinExistence type="predicted"/>
<accession>A0AAV3ZRU4</accession>
<dbReference type="Proteomes" id="UP000735302">
    <property type="component" value="Unassembled WGS sequence"/>
</dbReference>
<evidence type="ECO:0000313" key="2">
    <source>
        <dbReference type="Proteomes" id="UP000735302"/>
    </source>
</evidence>
<comment type="caution">
    <text evidence="1">The sequence shown here is derived from an EMBL/GenBank/DDBJ whole genome shotgun (WGS) entry which is preliminary data.</text>
</comment>
<sequence>MILSSSTTDEEVSALKTEDFVFFRCDGKKASVFYVGIIRKALDEDGNFEVEYLKPSDKVKNKFVNFPSEDIWSVSKKQIIMKLTKSETTGTKRTKSVHIFIDDIVKYAN</sequence>
<gene>
    <name evidence="1" type="ORF">PoB_002361900</name>
</gene>
<dbReference type="AlphaFoldDB" id="A0AAV3ZRU4"/>
<reference evidence="1 2" key="1">
    <citation type="journal article" date="2021" name="Elife">
        <title>Chloroplast acquisition without the gene transfer in kleptoplastic sea slugs, Plakobranchus ocellatus.</title>
        <authorList>
            <person name="Maeda T."/>
            <person name="Takahashi S."/>
            <person name="Yoshida T."/>
            <person name="Shimamura S."/>
            <person name="Takaki Y."/>
            <person name="Nagai Y."/>
            <person name="Toyoda A."/>
            <person name="Suzuki Y."/>
            <person name="Arimoto A."/>
            <person name="Ishii H."/>
            <person name="Satoh N."/>
            <person name="Nishiyama T."/>
            <person name="Hasebe M."/>
            <person name="Maruyama T."/>
            <person name="Minagawa J."/>
            <person name="Obokata J."/>
            <person name="Shigenobu S."/>
        </authorList>
    </citation>
    <scope>NUCLEOTIDE SEQUENCE [LARGE SCALE GENOMIC DNA]</scope>
</reference>
<dbReference type="EMBL" id="BLXT01002730">
    <property type="protein sequence ID" value="GFN97113.1"/>
    <property type="molecule type" value="Genomic_DNA"/>
</dbReference>
<name>A0AAV3ZRU4_9GAST</name>
<organism evidence="1 2">
    <name type="scientific">Plakobranchus ocellatus</name>
    <dbReference type="NCBI Taxonomy" id="259542"/>
    <lineage>
        <taxon>Eukaryota</taxon>
        <taxon>Metazoa</taxon>
        <taxon>Spiralia</taxon>
        <taxon>Lophotrochozoa</taxon>
        <taxon>Mollusca</taxon>
        <taxon>Gastropoda</taxon>
        <taxon>Heterobranchia</taxon>
        <taxon>Euthyneura</taxon>
        <taxon>Panpulmonata</taxon>
        <taxon>Sacoglossa</taxon>
        <taxon>Placobranchoidea</taxon>
        <taxon>Plakobranchidae</taxon>
        <taxon>Plakobranchus</taxon>
    </lineage>
</organism>
<evidence type="ECO:0000313" key="1">
    <source>
        <dbReference type="EMBL" id="GFN97113.1"/>
    </source>
</evidence>
<protein>
    <submittedName>
        <fullName evidence="1">Uncharacterized protein</fullName>
    </submittedName>
</protein>
<keyword evidence="2" id="KW-1185">Reference proteome</keyword>